<dbReference type="GO" id="GO:0019843">
    <property type="term" value="F:rRNA binding"/>
    <property type="evidence" value="ECO:0007669"/>
    <property type="project" value="InterPro"/>
</dbReference>
<dbReference type="PANTHER" id="PTHR12661:SF5">
    <property type="entry name" value="SUPPRESSOR OF SWI4 1 HOMOLOG"/>
    <property type="match status" value="1"/>
</dbReference>
<dbReference type="PROSITE" id="PS50833">
    <property type="entry name" value="BRIX"/>
    <property type="match status" value="1"/>
</dbReference>
<dbReference type="GO" id="GO:0030687">
    <property type="term" value="C:preribosome, large subunit precursor"/>
    <property type="evidence" value="ECO:0007669"/>
    <property type="project" value="TreeGrafter"/>
</dbReference>
<feature type="compositionally biased region" description="Basic residues" evidence="1">
    <location>
        <begin position="1"/>
        <end position="11"/>
    </location>
</feature>
<dbReference type="InterPro" id="IPR045112">
    <property type="entry name" value="PPAN-like"/>
</dbReference>
<feature type="region of interest" description="Disordered" evidence="1">
    <location>
        <begin position="1"/>
        <end position="24"/>
    </location>
</feature>
<feature type="region of interest" description="Disordered" evidence="1">
    <location>
        <begin position="310"/>
        <end position="565"/>
    </location>
</feature>
<reference evidence="3" key="1">
    <citation type="journal article" date="2020" name="bioRxiv">
        <title>Comparative genomics of Chlamydomonas.</title>
        <authorList>
            <person name="Craig R.J."/>
            <person name="Hasan A.R."/>
            <person name="Ness R.W."/>
            <person name="Keightley P.D."/>
        </authorList>
    </citation>
    <scope>NUCLEOTIDE SEQUENCE</scope>
    <source>
        <strain evidence="3">SAG 7.73</strain>
    </source>
</reference>
<dbReference type="OrthoDB" id="10261452at2759"/>
<dbReference type="SMART" id="SM00879">
    <property type="entry name" value="Brix"/>
    <property type="match status" value="1"/>
</dbReference>
<dbReference type="PANTHER" id="PTHR12661">
    <property type="entry name" value="PETER PAN-RELATED"/>
    <property type="match status" value="1"/>
</dbReference>
<dbReference type="GO" id="GO:0000027">
    <property type="term" value="P:ribosomal large subunit assembly"/>
    <property type="evidence" value="ECO:0007669"/>
    <property type="project" value="TreeGrafter"/>
</dbReference>
<feature type="compositionally biased region" description="Basic and acidic residues" evidence="1">
    <location>
        <begin position="12"/>
        <end position="24"/>
    </location>
</feature>
<dbReference type="Pfam" id="PF04427">
    <property type="entry name" value="Brix"/>
    <property type="match status" value="1"/>
</dbReference>
<dbReference type="EMBL" id="JAEHOC010000033">
    <property type="protein sequence ID" value="KAG2428710.1"/>
    <property type="molecule type" value="Genomic_DNA"/>
</dbReference>
<evidence type="ECO:0000256" key="1">
    <source>
        <dbReference type="SAM" id="MobiDB-lite"/>
    </source>
</evidence>
<feature type="compositionally biased region" description="Basic and acidic residues" evidence="1">
    <location>
        <begin position="471"/>
        <end position="481"/>
    </location>
</feature>
<name>A0A835VUT6_CHLIN</name>
<evidence type="ECO:0000313" key="4">
    <source>
        <dbReference type="Proteomes" id="UP000650467"/>
    </source>
</evidence>
<accession>A0A835VUT6</accession>
<evidence type="ECO:0000259" key="2">
    <source>
        <dbReference type="PROSITE" id="PS50833"/>
    </source>
</evidence>
<feature type="compositionally biased region" description="Basic and acidic residues" evidence="1">
    <location>
        <begin position="414"/>
        <end position="424"/>
    </location>
</feature>
<keyword evidence="4" id="KW-1185">Reference proteome</keyword>
<dbReference type="AlphaFoldDB" id="A0A835VUT6"/>
<evidence type="ECO:0000313" key="3">
    <source>
        <dbReference type="EMBL" id="KAG2428710.1"/>
    </source>
</evidence>
<gene>
    <name evidence="3" type="ORF">HXX76_011414</name>
</gene>
<feature type="compositionally biased region" description="Basic and acidic residues" evidence="1">
    <location>
        <begin position="310"/>
        <end position="336"/>
    </location>
</feature>
<feature type="compositionally biased region" description="Gly residues" evidence="1">
    <location>
        <begin position="482"/>
        <end position="513"/>
    </location>
</feature>
<sequence length="565" mass="60225">MAKTRRRKKRTHVETDQAEAKKPEPKTFVFKRGKHGAILADLEQDMRRMLMPNTALNLRESRKNSLRDFVSVAGPLGVTHFVMLSATDNSSYIKFAKTPRGPTMTMRVRNYSLIRDVQSAAVRPRVPANAFKTPPLVVMNGFSGNDTLRLVTTLMQGVFPPINVQRTKLSACQRVVLLSRDKESGLIRLRHYGIAVAPSGLRKSVKGLLSRREVPDLSALRDVSEFVTKSGYGSESEGEDAETSRVTLAQDMGRGNVATRQSRVRLHEIGPRLDLELVKVEEGLCEGAVLFHAHVAKSAEEAAALADRREERERLRAERRQQQDANVRRKAADAARKAAAQADEMRQQGKLPAGQKQWWEREVEPVMGRPGDVSGEDEEGEEEPEGGSGGEEGAGKKRKRPAAAAQDEDDDDAAYFREEVGREPDADEMVGSYRGGRGGRGGRFGGRFGGRGRGGRGGRFGGGGRGGGTDDYIRKQRREDSGGGGGGGGGDGGGGGGGFRGRGGRGGFRGGGGGDRDGGGGRGRGGFRGGGRGGDRGGGRGGGRGGDRRGGGGGGRGRGGRGGRR</sequence>
<comment type="caution">
    <text evidence="3">The sequence shown here is derived from an EMBL/GenBank/DDBJ whole genome shotgun (WGS) entry which is preliminary data.</text>
</comment>
<feature type="domain" description="Brix" evidence="2">
    <location>
        <begin position="25"/>
        <end position="286"/>
    </location>
</feature>
<dbReference type="GO" id="GO:0006364">
    <property type="term" value="P:rRNA processing"/>
    <property type="evidence" value="ECO:0007669"/>
    <property type="project" value="InterPro"/>
</dbReference>
<dbReference type="InterPro" id="IPR007109">
    <property type="entry name" value="Brix"/>
</dbReference>
<feature type="compositionally biased region" description="Gly residues" evidence="1">
    <location>
        <begin position="520"/>
        <end position="532"/>
    </location>
</feature>
<dbReference type="Proteomes" id="UP000650467">
    <property type="component" value="Unassembled WGS sequence"/>
</dbReference>
<organism evidence="3 4">
    <name type="scientific">Chlamydomonas incerta</name>
    <dbReference type="NCBI Taxonomy" id="51695"/>
    <lineage>
        <taxon>Eukaryota</taxon>
        <taxon>Viridiplantae</taxon>
        <taxon>Chlorophyta</taxon>
        <taxon>core chlorophytes</taxon>
        <taxon>Chlorophyceae</taxon>
        <taxon>CS clade</taxon>
        <taxon>Chlamydomonadales</taxon>
        <taxon>Chlamydomonadaceae</taxon>
        <taxon>Chlamydomonas</taxon>
    </lineage>
</organism>
<feature type="compositionally biased region" description="Acidic residues" evidence="1">
    <location>
        <begin position="374"/>
        <end position="385"/>
    </location>
</feature>
<feature type="compositionally biased region" description="Gly residues" evidence="1">
    <location>
        <begin position="433"/>
        <end position="469"/>
    </location>
</feature>
<proteinExistence type="predicted"/>
<protein>
    <recommendedName>
        <fullName evidence="2">Brix domain-containing protein</fullName>
    </recommendedName>
</protein>